<sequence>MREVEGCGATWVALQRWGNQKSREGCCHSSRRWRCELVSAVSSLGRLGMDLCDSDLRRGAPGQLVILLMG</sequence>
<name>A0A2N9I2U3_FAGSY</name>
<gene>
    <name evidence="1" type="ORF">FSB_LOCUS46874</name>
</gene>
<proteinExistence type="predicted"/>
<reference evidence="1" key="1">
    <citation type="submission" date="2018-02" db="EMBL/GenBank/DDBJ databases">
        <authorList>
            <person name="Cohen D.B."/>
            <person name="Kent A.D."/>
        </authorList>
    </citation>
    <scope>NUCLEOTIDE SEQUENCE</scope>
</reference>
<dbReference type="EMBL" id="OIVN01004735">
    <property type="protein sequence ID" value="SPD18992.1"/>
    <property type="molecule type" value="Genomic_DNA"/>
</dbReference>
<dbReference type="AlphaFoldDB" id="A0A2N9I2U3"/>
<organism evidence="1">
    <name type="scientific">Fagus sylvatica</name>
    <name type="common">Beechnut</name>
    <dbReference type="NCBI Taxonomy" id="28930"/>
    <lineage>
        <taxon>Eukaryota</taxon>
        <taxon>Viridiplantae</taxon>
        <taxon>Streptophyta</taxon>
        <taxon>Embryophyta</taxon>
        <taxon>Tracheophyta</taxon>
        <taxon>Spermatophyta</taxon>
        <taxon>Magnoliopsida</taxon>
        <taxon>eudicotyledons</taxon>
        <taxon>Gunneridae</taxon>
        <taxon>Pentapetalae</taxon>
        <taxon>rosids</taxon>
        <taxon>fabids</taxon>
        <taxon>Fagales</taxon>
        <taxon>Fagaceae</taxon>
        <taxon>Fagus</taxon>
    </lineage>
</organism>
<protein>
    <submittedName>
        <fullName evidence="1">Uncharacterized protein</fullName>
    </submittedName>
</protein>
<accession>A0A2N9I2U3</accession>
<evidence type="ECO:0000313" key="1">
    <source>
        <dbReference type="EMBL" id="SPD18992.1"/>
    </source>
</evidence>